<evidence type="ECO:0000259" key="7">
    <source>
        <dbReference type="Pfam" id="PF00005"/>
    </source>
</evidence>
<dbReference type="Pfam" id="PF00005">
    <property type="entry name" value="ABC_tran"/>
    <property type="match status" value="1"/>
</dbReference>
<organism evidence="8">
    <name type="scientific">Thermococcus litoralis</name>
    <dbReference type="NCBI Taxonomy" id="2265"/>
    <lineage>
        <taxon>Archaea</taxon>
        <taxon>Methanobacteriati</taxon>
        <taxon>Methanobacteriota</taxon>
        <taxon>Thermococci</taxon>
        <taxon>Thermococcales</taxon>
        <taxon>Thermococcaceae</taxon>
        <taxon>Thermococcus</taxon>
    </lineage>
</organism>
<keyword evidence="2" id="KW-0813">Transport</keyword>
<dbReference type="AlphaFoldDB" id="A0A7C5JWM0"/>
<dbReference type="GO" id="GO:0016887">
    <property type="term" value="F:ATP hydrolysis activity"/>
    <property type="evidence" value="ECO:0007669"/>
    <property type="project" value="InterPro"/>
</dbReference>
<dbReference type="InterPro" id="IPR003439">
    <property type="entry name" value="ABC_transporter-like_ATP-bd"/>
</dbReference>
<keyword evidence="6" id="KW-0472">Membrane</keyword>
<gene>
    <name evidence="8" type="ORF">ENL40_03945</name>
</gene>
<feature type="non-terminal residue" evidence="8">
    <location>
        <position position="117"/>
    </location>
</feature>
<dbReference type="GO" id="GO:0006811">
    <property type="term" value="P:monoatomic ion transport"/>
    <property type="evidence" value="ECO:0007669"/>
    <property type="project" value="UniProtKB-KW"/>
</dbReference>
<dbReference type="EMBL" id="DRTU01000172">
    <property type="protein sequence ID" value="HHI00614.1"/>
    <property type="molecule type" value="Genomic_DNA"/>
</dbReference>
<dbReference type="PANTHER" id="PTHR43297:SF13">
    <property type="entry name" value="NICKEL ABC TRANSPORTER, ATP-BINDING PROTEIN"/>
    <property type="match status" value="1"/>
</dbReference>
<evidence type="ECO:0000256" key="5">
    <source>
        <dbReference type="ARBA" id="ARBA00023065"/>
    </source>
</evidence>
<keyword evidence="8" id="KW-0547">Nucleotide-binding</keyword>
<dbReference type="GO" id="GO:0005524">
    <property type="term" value="F:ATP binding"/>
    <property type="evidence" value="ECO:0007669"/>
    <property type="project" value="UniProtKB-KW"/>
</dbReference>
<dbReference type="GO" id="GO:0016020">
    <property type="term" value="C:membrane"/>
    <property type="evidence" value="ECO:0007669"/>
    <property type="project" value="UniProtKB-SubCell"/>
</dbReference>
<dbReference type="InterPro" id="IPR027417">
    <property type="entry name" value="P-loop_NTPase"/>
</dbReference>
<keyword evidence="5" id="KW-0406">Ion transport</keyword>
<keyword evidence="8" id="KW-0067">ATP-binding</keyword>
<sequence>MGVILKIEDLYVDFKTERGLVKAIDGVTLEVKEGEVLALIGETGCGKSTISKAIMRLLPKNATVRGKIIYKGKNLLELPESEMRKIRGKEIGMIFQDPLTSLNPVFTVSNQMEEMFK</sequence>
<proteinExistence type="predicted"/>
<comment type="caution">
    <text evidence="8">The sequence shown here is derived from an EMBL/GenBank/DDBJ whole genome shotgun (WGS) entry which is preliminary data.</text>
</comment>
<evidence type="ECO:0000256" key="4">
    <source>
        <dbReference type="ARBA" id="ARBA00022967"/>
    </source>
</evidence>
<name>A0A7C5JWM0_THELI</name>
<evidence type="ECO:0000256" key="1">
    <source>
        <dbReference type="ARBA" id="ARBA00004370"/>
    </source>
</evidence>
<evidence type="ECO:0000313" key="8">
    <source>
        <dbReference type="EMBL" id="HHI00614.1"/>
    </source>
</evidence>
<dbReference type="PANTHER" id="PTHR43297">
    <property type="entry name" value="OLIGOPEPTIDE TRANSPORT ATP-BINDING PROTEIN APPD"/>
    <property type="match status" value="1"/>
</dbReference>
<keyword evidence="3" id="KW-1003">Cell membrane</keyword>
<dbReference type="Gene3D" id="3.40.50.300">
    <property type="entry name" value="P-loop containing nucleotide triphosphate hydrolases"/>
    <property type="match status" value="1"/>
</dbReference>
<keyword evidence="4" id="KW-1278">Translocase</keyword>
<evidence type="ECO:0000256" key="6">
    <source>
        <dbReference type="ARBA" id="ARBA00023136"/>
    </source>
</evidence>
<dbReference type="SUPFAM" id="SSF52540">
    <property type="entry name" value="P-loop containing nucleoside triphosphate hydrolases"/>
    <property type="match status" value="1"/>
</dbReference>
<evidence type="ECO:0000256" key="3">
    <source>
        <dbReference type="ARBA" id="ARBA00022475"/>
    </source>
</evidence>
<protein>
    <submittedName>
        <fullName evidence="8">ABC transporter ATP-binding protein</fullName>
    </submittedName>
</protein>
<comment type="subcellular location">
    <subcellularLocation>
        <location evidence="1">Membrane</location>
    </subcellularLocation>
</comment>
<dbReference type="InterPro" id="IPR050388">
    <property type="entry name" value="ABC_Ni/Peptide_Import"/>
</dbReference>
<evidence type="ECO:0000256" key="2">
    <source>
        <dbReference type="ARBA" id="ARBA00022448"/>
    </source>
</evidence>
<feature type="domain" description="ABC transporter" evidence="7">
    <location>
        <begin position="25"/>
        <end position="110"/>
    </location>
</feature>
<reference evidence="8" key="1">
    <citation type="journal article" date="2020" name="mSystems">
        <title>Genome- and Community-Level Interaction Insights into Carbon Utilization and Element Cycling Functions of Hydrothermarchaeota in Hydrothermal Sediment.</title>
        <authorList>
            <person name="Zhou Z."/>
            <person name="Liu Y."/>
            <person name="Xu W."/>
            <person name="Pan J."/>
            <person name="Luo Z.H."/>
            <person name="Li M."/>
        </authorList>
    </citation>
    <scope>NUCLEOTIDE SEQUENCE [LARGE SCALE GENOMIC DNA]</scope>
    <source>
        <strain evidence="8">HyVt-93</strain>
    </source>
</reference>
<dbReference type="Proteomes" id="UP000886217">
    <property type="component" value="Unassembled WGS sequence"/>
</dbReference>
<accession>A0A7C5JWM0</accession>